<dbReference type="AlphaFoldDB" id="T1HNE7"/>
<dbReference type="VEuPathDB" id="VectorBase:RPRC005571"/>
<evidence type="ECO:0000313" key="1">
    <source>
        <dbReference type="EnsemblMetazoa" id="RPRC005571-PA"/>
    </source>
</evidence>
<dbReference type="HOGENOM" id="CLU_1476946_0_0_1"/>
<evidence type="ECO:0000313" key="2">
    <source>
        <dbReference type="Proteomes" id="UP000015103"/>
    </source>
</evidence>
<proteinExistence type="predicted"/>
<name>T1HNE7_RHOPR</name>
<keyword evidence="2" id="KW-1185">Reference proteome</keyword>
<dbReference type="EnsemblMetazoa" id="RPRC005571-RA">
    <property type="protein sequence ID" value="RPRC005571-PA"/>
    <property type="gene ID" value="RPRC005571"/>
</dbReference>
<dbReference type="EMBL" id="ACPB03007675">
    <property type="status" value="NOT_ANNOTATED_CDS"/>
    <property type="molecule type" value="Genomic_DNA"/>
</dbReference>
<accession>T1HNE7</accession>
<dbReference type="InParanoid" id="T1HNE7"/>
<reference evidence="1" key="1">
    <citation type="submission" date="2015-05" db="UniProtKB">
        <authorList>
            <consortium name="EnsemblMetazoa"/>
        </authorList>
    </citation>
    <scope>IDENTIFICATION</scope>
</reference>
<protein>
    <submittedName>
        <fullName evidence="1">Uncharacterized protein</fullName>
    </submittedName>
</protein>
<dbReference type="Proteomes" id="UP000015103">
    <property type="component" value="Unassembled WGS sequence"/>
</dbReference>
<sequence length="183" mass="20677">MSEFFTNLLNFSNVLIENMHKLLSLVKEETEPIFIPAIEAPALPPIPPPILVPEVSTVVIKECKDKKFVIGICAGLSAILAISAGFVYFKNISPKKPKADEKYWLVEEFVNLLNNSSENDEENENYSNNCSITSPEDIILQWLIQENLSNTSLLQTKLRLDFFQAESIANSQLQQSKWPVLLH</sequence>
<organism evidence="1 2">
    <name type="scientific">Rhodnius prolixus</name>
    <name type="common">Triatomid bug</name>
    <dbReference type="NCBI Taxonomy" id="13249"/>
    <lineage>
        <taxon>Eukaryota</taxon>
        <taxon>Metazoa</taxon>
        <taxon>Ecdysozoa</taxon>
        <taxon>Arthropoda</taxon>
        <taxon>Hexapoda</taxon>
        <taxon>Insecta</taxon>
        <taxon>Pterygota</taxon>
        <taxon>Neoptera</taxon>
        <taxon>Paraneoptera</taxon>
        <taxon>Hemiptera</taxon>
        <taxon>Heteroptera</taxon>
        <taxon>Panheteroptera</taxon>
        <taxon>Cimicomorpha</taxon>
        <taxon>Reduviidae</taxon>
        <taxon>Triatominae</taxon>
        <taxon>Rhodnius</taxon>
    </lineage>
</organism>